<dbReference type="STRING" id="1513793.SAMN06296036_10822"/>
<organism evidence="2 3">
    <name type="scientific">Pseudobacteriovorax antillogorgiicola</name>
    <dbReference type="NCBI Taxonomy" id="1513793"/>
    <lineage>
        <taxon>Bacteria</taxon>
        <taxon>Pseudomonadati</taxon>
        <taxon>Bdellovibrionota</taxon>
        <taxon>Oligoflexia</taxon>
        <taxon>Oligoflexales</taxon>
        <taxon>Pseudobacteriovoracaceae</taxon>
        <taxon>Pseudobacteriovorax</taxon>
    </lineage>
</organism>
<dbReference type="EMBL" id="FWZT01000008">
    <property type="protein sequence ID" value="SMF24618.1"/>
    <property type="molecule type" value="Genomic_DNA"/>
</dbReference>
<keyword evidence="3" id="KW-1185">Reference proteome</keyword>
<name>A0A1Y6BSC2_9BACT</name>
<protein>
    <submittedName>
        <fullName evidence="2">Uncharacterized protein</fullName>
    </submittedName>
</protein>
<dbReference type="RefSeq" id="WP_132319087.1">
    <property type="nucleotide sequence ID" value="NZ_FWZT01000008.1"/>
</dbReference>
<keyword evidence="1" id="KW-0472">Membrane</keyword>
<evidence type="ECO:0000313" key="2">
    <source>
        <dbReference type="EMBL" id="SMF24618.1"/>
    </source>
</evidence>
<gene>
    <name evidence="2" type="ORF">SAMN06296036_10822</name>
</gene>
<evidence type="ECO:0000256" key="1">
    <source>
        <dbReference type="SAM" id="Phobius"/>
    </source>
</evidence>
<dbReference type="Proteomes" id="UP000192907">
    <property type="component" value="Unassembled WGS sequence"/>
</dbReference>
<keyword evidence="1" id="KW-1133">Transmembrane helix</keyword>
<proteinExistence type="predicted"/>
<reference evidence="3" key="1">
    <citation type="submission" date="2017-04" db="EMBL/GenBank/DDBJ databases">
        <authorList>
            <person name="Varghese N."/>
            <person name="Submissions S."/>
        </authorList>
    </citation>
    <scope>NUCLEOTIDE SEQUENCE [LARGE SCALE GENOMIC DNA]</scope>
    <source>
        <strain evidence="3">RKEM611</strain>
    </source>
</reference>
<keyword evidence="1" id="KW-0812">Transmembrane</keyword>
<evidence type="ECO:0000313" key="3">
    <source>
        <dbReference type="Proteomes" id="UP000192907"/>
    </source>
</evidence>
<sequence length="93" mass="10120">MAQLGAYPFAKRAFEASIQFLSASKNRTISLGRYLIALPRFMKISAGTISFATFVAAAVATSIFLAPDLKDIERSTNLDQQFTALKAKDNSVN</sequence>
<dbReference type="AlphaFoldDB" id="A0A1Y6BSC2"/>
<accession>A0A1Y6BSC2</accession>
<feature type="transmembrane region" description="Helical" evidence="1">
    <location>
        <begin position="44"/>
        <end position="66"/>
    </location>
</feature>